<gene>
    <name evidence="1" type="ORF">LCGC14_0843570</name>
</gene>
<accession>A0A0F9SJK9</accession>
<comment type="caution">
    <text evidence="1">The sequence shown here is derived from an EMBL/GenBank/DDBJ whole genome shotgun (WGS) entry which is preliminary data.</text>
</comment>
<protein>
    <submittedName>
        <fullName evidence="1">Uncharacterized protein</fullName>
    </submittedName>
</protein>
<evidence type="ECO:0000313" key="1">
    <source>
        <dbReference type="EMBL" id="KKN29493.1"/>
    </source>
</evidence>
<organism evidence="1">
    <name type="scientific">marine sediment metagenome</name>
    <dbReference type="NCBI Taxonomy" id="412755"/>
    <lineage>
        <taxon>unclassified sequences</taxon>
        <taxon>metagenomes</taxon>
        <taxon>ecological metagenomes</taxon>
    </lineage>
</organism>
<proteinExistence type="predicted"/>
<dbReference type="EMBL" id="LAZR01002484">
    <property type="protein sequence ID" value="KKN29493.1"/>
    <property type="molecule type" value="Genomic_DNA"/>
</dbReference>
<name>A0A0F9SJK9_9ZZZZ</name>
<sequence>MNTAKLVIFGGGWESKEELVTALHDVMSLLEVTPNKAQHYFKKDLPDGTAVIYQNYFDMRKCSLPDLWMETEIDET</sequence>
<reference evidence="1" key="1">
    <citation type="journal article" date="2015" name="Nature">
        <title>Complex archaea that bridge the gap between prokaryotes and eukaryotes.</title>
        <authorList>
            <person name="Spang A."/>
            <person name="Saw J.H."/>
            <person name="Jorgensen S.L."/>
            <person name="Zaremba-Niedzwiedzka K."/>
            <person name="Martijn J."/>
            <person name="Lind A.E."/>
            <person name="van Eijk R."/>
            <person name="Schleper C."/>
            <person name="Guy L."/>
            <person name="Ettema T.J."/>
        </authorList>
    </citation>
    <scope>NUCLEOTIDE SEQUENCE</scope>
</reference>
<dbReference type="AlphaFoldDB" id="A0A0F9SJK9"/>